<dbReference type="InterPro" id="IPR004408">
    <property type="entry name" value="Biotin_CoA_COase_ligase"/>
</dbReference>
<dbReference type="InterPro" id="IPR008988">
    <property type="entry name" value="Transcriptional_repressor_C"/>
</dbReference>
<dbReference type="PANTHER" id="PTHR12835">
    <property type="entry name" value="BIOTIN PROTEIN LIGASE"/>
    <property type="match status" value="1"/>
</dbReference>
<dbReference type="InterPro" id="IPR030855">
    <property type="entry name" value="Bifunct_BirA"/>
</dbReference>
<dbReference type="PANTHER" id="PTHR12835:SF5">
    <property type="entry name" value="BIOTIN--PROTEIN LIGASE"/>
    <property type="match status" value="1"/>
</dbReference>
<organism evidence="7 8">
    <name type="scientific">Lentilactobacillus diolivorans DSM 14421</name>
    <dbReference type="NCBI Taxonomy" id="1423739"/>
    <lineage>
        <taxon>Bacteria</taxon>
        <taxon>Bacillati</taxon>
        <taxon>Bacillota</taxon>
        <taxon>Bacilli</taxon>
        <taxon>Lactobacillales</taxon>
        <taxon>Lactobacillaceae</taxon>
        <taxon>Lentilactobacillus</taxon>
    </lineage>
</organism>
<dbReference type="InterPro" id="IPR004143">
    <property type="entry name" value="BPL_LPL_catalytic"/>
</dbReference>
<keyword evidence="3 5" id="KW-0067">ATP-binding</keyword>
<dbReference type="GO" id="GO:0016740">
    <property type="term" value="F:transferase activity"/>
    <property type="evidence" value="ECO:0007669"/>
    <property type="project" value="UniProtKB-ARBA"/>
</dbReference>
<dbReference type="Gene3D" id="3.30.930.10">
    <property type="entry name" value="Bira Bifunctional Protein, Domain 2"/>
    <property type="match status" value="1"/>
</dbReference>
<comment type="catalytic activity">
    <reaction evidence="5">
        <text>biotin + L-lysyl-[protein] + ATP = N(6)-biotinyl-L-lysyl-[protein] + AMP + diphosphate + H(+)</text>
        <dbReference type="Rhea" id="RHEA:11756"/>
        <dbReference type="Rhea" id="RHEA-COMP:9752"/>
        <dbReference type="Rhea" id="RHEA-COMP:10505"/>
        <dbReference type="ChEBI" id="CHEBI:15378"/>
        <dbReference type="ChEBI" id="CHEBI:29969"/>
        <dbReference type="ChEBI" id="CHEBI:30616"/>
        <dbReference type="ChEBI" id="CHEBI:33019"/>
        <dbReference type="ChEBI" id="CHEBI:57586"/>
        <dbReference type="ChEBI" id="CHEBI:83144"/>
        <dbReference type="ChEBI" id="CHEBI:456215"/>
        <dbReference type="EC" id="6.3.4.15"/>
    </reaction>
</comment>
<dbReference type="Gene3D" id="1.10.10.10">
    <property type="entry name" value="Winged helix-like DNA-binding domain superfamily/Winged helix DNA-binding domain"/>
    <property type="match status" value="1"/>
</dbReference>
<dbReference type="NCBIfam" id="TIGR00121">
    <property type="entry name" value="birA_ligase"/>
    <property type="match status" value="1"/>
</dbReference>
<protein>
    <recommendedName>
        <fullName evidence="5">Bifunctional ligase/repressor BirA</fullName>
    </recommendedName>
    <alternativeName>
        <fullName evidence="5">Biotin--[acetyl-CoA-carboxylase] ligase</fullName>
        <ecNumber evidence="5">6.3.4.15</ecNumber>
    </alternativeName>
    <alternativeName>
        <fullName evidence="5">Biotin--protein ligase</fullName>
    </alternativeName>
    <alternativeName>
        <fullName evidence="5">Biotin-[acetyl-CoA carboxylase] synthetase</fullName>
    </alternativeName>
</protein>
<dbReference type="Gene3D" id="2.30.30.100">
    <property type="match status" value="1"/>
</dbReference>
<dbReference type="RefSeq" id="WP_057866145.1">
    <property type="nucleotide sequence ID" value="NZ_AZEY01000107.1"/>
</dbReference>
<reference evidence="7 8" key="1">
    <citation type="journal article" date="2015" name="Genome Announc.">
        <title>Expanding the biotechnology potential of lactobacilli through comparative genomics of 213 strains and associated genera.</title>
        <authorList>
            <person name="Sun Z."/>
            <person name="Harris H.M."/>
            <person name="McCann A."/>
            <person name="Guo C."/>
            <person name="Argimon S."/>
            <person name="Zhang W."/>
            <person name="Yang X."/>
            <person name="Jeffery I.B."/>
            <person name="Cooney J.C."/>
            <person name="Kagawa T.F."/>
            <person name="Liu W."/>
            <person name="Song Y."/>
            <person name="Salvetti E."/>
            <person name="Wrobel A."/>
            <person name="Rasinkangas P."/>
            <person name="Parkhill J."/>
            <person name="Rea M.C."/>
            <person name="O'Sullivan O."/>
            <person name="Ritari J."/>
            <person name="Douillard F.P."/>
            <person name="Paul Ross R."/>
            <person name="Yang R."/>
            <person name="Briner A.E."/>
            <person name="Felis G.E."/>
            <person name="de Vos W.M."/>
            <person name="Barrangou R."/>
            <person name="Klaenhammer T.R."/>
            <person name="Caufield P.W."/>
            <person name="Cui Y."/>
            <person name="Zhang H."/>
            <person name="O'Toole P.W."/>
        </authorList>
    </citation>
    <scope>NUCLEOTIDE SEQUENCE [LARGE SCALE GENOMIC DNA]</scope>
    <source>
        <strain evidence="7 8">DSM 14421</strain>
    </source>
</reference>
<keyword evidence="5" id="KW-0238">DNA-binding</keyword>
<dbReference type="PROSITE" id="PS51733">
    <property type="entry name" value="BPL_LPL_CATALYTIC"/>
    <property type="match status" value="1"/>
</dbReference>
<dbReference type="InterPro" id="IPR013196">
    <property type="entry name" value="HTH_11"/>
</dbReference>
<evidence type="ECO:0000256" key="2">
    <source>
        <dbReference type="ARBA" id="ARBA00022741"/>
    </source>
</evidence>
<gene>
    <name evidence="5" type="primary">birA</name>
    <name evidence="7" type="ORF">FC85_GL001851</name>
</gene>
<dbReference type="GO" id="GO:0006355">
    <property type="term" value="P:regulation of DNA-templated transcription"/>
    <property type="evidence" value="ECO:0007669"/>
    <property type="project" value="UniProtKB-UniRule"/>
</dbReference>
<dbReference type="InterPro" id="IPR045864">
    <property type="entry name" value="aa-tRNA-synth_II/BPL/LPL"/>
</dbReference>
<proteinExistence type="inferred from homology"/>
<feature type="domain" description="BPL/LPL catalytic" evidence="6">
    <location>
        <begin position="68"/>
        <end position="260"/>
    </location>
</feature>
<dbReference type="Pfam" id="PF02237">
    <property type="entry name" value="BPL_C"/>
    <property type="match status" value="1"/>
</dbReference>
<dbReference type="CDD" id="cd16442">
    <property type="entry name" value="BPL"/>
    <property type="match status" value="1"/>
</dbReference>
<dbReference type="InterPro" id="IPR036390">
    <property type="entry name" value="WH_DNA-bd_sf"/>
</dbReference>
<dbReference type="GO" id="GO:0009249">
    <property type="term" value="P:protein lipoylation"/>
    <property type="evidence" value="ECO:0007669"/>
    <property type="project" value="UniProtKB-ARBA"/>
</dbReference>
<dbReference type="Pfam" id="PF08279">
    <property type="entry name" value="HTH_11"/>
    <property type="match status" value="1"/>
</dbReference>
<comment type="similarity">
    <text evidence="5">Belongs to the biotin--protein ligase family.</text>
</comment>
<dbReference type="GO" id="GO:0004077">
    <property type="term" value="F:biotin--[biotin carboxyl-carrier protein] ligase activity"/>
    <property type="evidence" value="ECO:0007669"/>
    <property type="project" value="UniProtKB-UniRule"/>
</dbReference>
<dbReference type="SUPFAM" id="SSF50037">
    <property type="entry name" value="C-terminal domain of transcriptional repressors"/>
    <property type="match status" value="1"/>
</dbReference>
<dbReference type="AlphaFoldDB" id="A0A0R1S8K5"/>
<dbReference type="EC" id="6.3.4.15" evidence="5"/>
<evidence type="ECO:0000313" key="7">
    <source>
        <dbReference type="EMBL" id="KRL62611.1"/>
    </source>
</evidence>
<accession>A0A0R1S8K5</accession>
<dbReference type="STRING" id="1423739.FC85_GL001851"/>
<feature type="binding site" evidence="5">
    <location>
        <position position="116"/>
    </location>
    <ligand>
        <name>biotin</name>
        <dbReference type="ChEBI" id="CHEBI:57586"/>
    </ligand>
</feature>
<name>A0A0R1S8K5_9LACO</name>
<keyword evidence="5" id="KW-0804">Transcription</keyword>
<dbReference type="GO" id="GO:0005737">
    <property type="term" value="C:cytoplasm"/>
    <property type="evidence" value="ECO:0007669"/>
    <property type="project" value="TreeGrafter"/>
</dbReference>
<keyword evidence="2 5" id="KW-0547">Nucleotide-binding</keyword>
<keyword evidence="4 5" id="KW-0092">Biotin</keyword>
<evidence type="ECO:0000256" key="1">
    <source>
        <dbReference type="ARBA" id="ARBA00022598"/>
    </source>
</evidence>
<dbReference type="Proteomes" id="UP000052013">
    <property type="component" value="Unassembled WGS sequence"/>
</dbReference>
<dbReference type="InterPro" id="IPR036388">
    <property type="entry name" value="WH-like_DNA-bd_sf"/>
</dbReference>
<evidence type="ECO:0000313" key="8">
    <source>
        <dbReference type="Proteomes" id="UP000052013"/>
    </source>
</evidence>
<dbReference type="InterPro" id="IPR003142">
    <property type="entry name" value="BPL_C"/>
</dbReference>
<feature type="DNA-binding region" description="H-T-H motif" evidence="5">
    <location>
        <begin position="22"/>
        <end position="41"/>
    </location>
</feature>
<keyword evidence="5" id="KW-0805">Transcription regulation</keyword>
<keyword evidence="5" id="KW-0678">Repressor</keyword>
<feature type="binding site" evidence="5">
    <location>
        <position position="189"/>
    </location>
    <ligand>
        <name>biotin</name>
        <dbReference type="ChEBI" id="CHEBI:57586"/>
    </ligand>
</feature>
<evidence type="ECO:0000256" key="5">
    <source>
        <dbReference type="HAMAP-Rule" id="MF_00978"/>
    </source>
</evidence>
<dbReference type="GO" id="GO:0003677">
    <property type="term" value="F:DNA binding"/>
    <property type="evidence" value="ECO:0007669"/>
    <property type="project" value="UniProtKB-UniRule"/>
</dbReference>
<dbReference type="EMBL" id="AZEY01000107">
    <property type="protein sequence ID" value="KRL62611.1"/>
    <property type="molecule type" value="Genomic_DNA"/>
</dbReference>
<sequence length="330" mass="36910">MMDHQAQILHALLAADHRYVSGNELARQFKISRPAVYNNILKLERCGHQIDTKKGLGYCYEQSGCLNSQVINHYRTTTYPVDVQTFDTLTSTNDFAKQFCSSRVVTRAQAFVTDTQTSGHGRLGRHFYSPRHSGIYMSILVPIQNRDTIHSGLITTSTAVCVVRALKQFFPQVDFRVKWVNDILAHDKKCGGILTETISSLEDGSHENVIVGIGLNIDSNHYPDDIKHKAGSIVIQSQIDRNRIVASIIDNFFYMYQTYRTGSFLKAYSELSETLGQKIEVVMGTRTITGVARHFNDEGALVIQEENGKLITVASGEVTKVYLPGNGYHG</sequence>
<evidence type="ECO:0000256" key="4">
    <source>
        <dbReference type="ARBA" id="ARBA00023267"/>
    </source>
</evidence>
<dbReference type="Pfam" id="PF03099">
    <property type="entry name" value="BPL_LplA_LipB"/>
    <property type="match status" value="1"/>
</dbReference>
<evidence type="ECO:0000256" key="3">
    <source>
        <dbReference type="ARBA" id="ARBA00022840"/>
    </source>
</evidence>
<comment type="caution">
    <text evidence="7">The sequence shown here is derived from an EMBL/GenBank/DDBJ whole genome shotgun (WGS) entry which is preliminary data.</text>
</comment>
<dbReference type="PATRIC" id="fig|1423739.3.peg.1936"/>
<keyword evidence="1 5" id="KW-0436">Ligase</keyword>
<comment type="function">
    <text evidence="5">Acts both as a biotin--[acetyl-CoA-carboxylase] ligase and a repressor.</text>
</comment>
<dbReference type="SUPFAM" id="SSF46785">
    <property type="entry name" value="Winged helix' DNA-binding domain"/>
    <property type="match status" value="1"/>
</dbReference>
<comment type="caution">
    <text evidence="5">Lacks conserved residue(s) required for the propagation of feature annotation.</text>
</comment>
<dbReference type="SUPFAM" id="SSF55681">
    <property type="entry name" value="Class II aaRS and biotin synthetases"/>
    <property type="match status" value="1"/>
</dbReference>
<dbReference type="HAMAP" id="MF_00978">
    <property type="entry name" value="Bifunct_BirA"/>
    <property type="match status" value="1"/>
</dbReference>
<evidence type="ECO:0000259" key="6">
    <source>
        <dbReference type="PROSITE" id="PS51733"/>
    </source>
</evidence>
<dbReference type="GO" id="GO:0005524">
    <property type="term" value="F:ATP binding"/>
    <property type="evidence" value="ECO:0007669"/>
    <property type="project" value="UniProtKB-UniRule"/>
</dbReference>
<feature type="binding site" evidence="5">
    <location>
        <begin position="91"/>
        <end position="93"/>
    </location>
    <ligand>
        <name>biotin</name>
        <dbReference type="ChEBI" id="CHEBI:57586"/>
    </ligand>
</feature>